<gene>
    <name evidence="1" type="ORF">N7509_008740</name>
</gene>
<reference evidence="1" key="2">
    <citation type="journal article" date="2023" name="IMA Fungus">
        <title>Comparative genomic study of the Penicillium genus elucidates a diverse pangenome and 15 lateral gene transfer events.</title>
        <authorList>
            <person name="Petersen C."/>
            <person name="Sorensen T."/>
            <person name="Nielsen M.R."/>
            <person name="Sondergaard T.E."/>
            <person name="Sorensen J.L."/>
            <person name="Fitzpatrick D.A."/>
            <person name="Frisvad J.C."/>
            <person name="Nielsen K.L."/>
        </authorList>
    </citation>
    <scope>NUCLEOTIDE SEQUENCE</scope>
    <source>
        <strain evidence="1">IBT 29677</strain>
    </source>
</reference>
<protein>
    <submittedName>
        <fullName evidence="1">Uncharacterized protein</fullName>
    </submittedName>
</protein>
<dbReference type="EMBL" id="JAPZBU010000009">
    <property type="protein sequence ID" value="KAJ5386199.1"/>
    <property type="molecule type" value="Genomic_DNA"/>
</dbReference>
<dbReference type="RefSeq" id="XP_056483997.1">
    <property type="nucleotide sequence ID" value="XM_056633377.1"/>
</dbReference>
<keyword evidence="2" id="KW-1185">Reference proteome</keyword>
<comment type="caution">
    <text evidence="1">The sequence shown here is derived from an EMBL/GenBank/DDBJ whole genome shotgun (WGS) entry which is preliminary data.</text>
</comment>
<accession>A0A9W9VN79</accession>
<dbReference type="AlphaFoldDB" id="A0A9W9VN79"/>
<name>A0A9W9VN79_9EURO</name>
<dbReference type="GeneID" id="81372357"/>
<proteinExistence type="predicted"/>
<evidence type="ECO:0000313" key="2">
    <source>
        <dbReference type="Proteomes" id="UP001147747"/>
    </source>
</evidence>
<organism evidence="1 2">
    <name type="scientific">Penicillium cosmopolitanum</name>
    <dbReference type="NCBI Taxonomy" id="1131564"/>
    <lineage>
        <taxon>Eukaryota</taxon>
        <taxon>Fungi</taxon>
        <taxon>Dikarya</taxon>
        <taxon>Ascomycota</taxon>
        <taxon>Pezizomycotina</taxon>
        <taxon>Eurotiomycetes</taxon>
        <taxon>Eurotiomycetidae</taxon>
        <taxon>Eurotiales</taxon>
        <taxon>Aspergillaceae</taxon>
        <taxon>Penicillium</taxon>
    </lineage>
</organism>
<reference evidence="1" key="1">
    <citation type="submission" date="2022-12" db="EMBL/GenBank/DDBJ databases">
        <authorList>
            <person name="Petersen C."/>
        </authorList>
    </citation>
    <scope>NUCLEOTIDE SEQUENCE</scope>
    <source>
        <strain evidence="1">IBT 29677</strain>
    </source>
</reference>
<evidence type="ECO:0000313" key="1">
    <source>
        <dbReference type="EMBL" id="KAJ5386199.1"/>
    </source>
</evidence>
<dbReference type="Proteomes" id="UP001147747">
    <property type="component" value="Unassembled WGS sequence"/>
</dbReference>
<sequence length="61" mass="6333">MDNFAQSIDGIGGAVGSSHACGQVRRIGFSAVPALRHVDIGTQSNRVEGGFSGVKPWSYLA</sequence>